<proteinExistence type="predicted"/>
<dbReference type="PANTHER" id="PTHR46331">
    <property type="entry name" value="VALACYCLOVIR HYDROLASE"/>
    <property type="match status" value="1"/>
</dbReference>
<dbReference type="EMBL" id="CAPB01000023">
    <property type="protein sequence ID" value="CCO94197.1"/>
    <property type="molecule type" value="Genomic_DNA"/>
</dbReference>
<keyword evidence="1" id="KW-0732">Signal</keyword>
<reference evidence="3 4" key="2">
    <citation type="submission" date="2013-04" db="EMBL/GenBank/DDBJ databases">
        <title>Comparative genomics of 12 strains of Erwinia amylovora identifies a pan-genome with a large conserved core and provides insights into host specificity.</title>
        <authorList>
            <person name="Mann R.A."/>
            <person name="Smits T.H.M."/>
            <person name="Buehlmann A."/>
            <person name="Blom J."/>
            <person name="Goesmann A."/>
            <person name="Frey J.E."/>
            <person name="Plummer K.M."/>
            <person name="Beer S.V."/>
            <person name="Luck J."/>
            <person name="Duffy B."/>
            <person name="Rodoni B."/>
        </authorList>
    </citation>
    <scope>NUCLEOTIDE SEQUENCE [LARGE SCALE GENOMIC DNA]</scope>
    <source>
        <strain evidence="4">CFBP 1232</strain>
    </source>
</reference>
<evidence type="ECO:0000259" key="2">
    <source>
        <dbReference type="Pfam" id="PF12697"/>
    </source>
</evidence>
<name>A0A831ER81_ERWAM</name>
<dbReference type="AlphaFoldDB" id="A0A831ER81"/>
<sequence>MKTKRYLSFLLSCALLGSTLTPQAAVAEEKFAWGERWLHLPATPAPDASLKTGYAQVNGIALFYGTVGQGSPVIFLHGGLANSDYWGNQIPVIARTHQVIVVDSRGHGRSSRDSRPFGYDLMTDDVVALMDQLKIAKADIVGWSDGAIIGIDAAMRYPDRVGKVFAYAPNTTTAGVRTDTANNPLFARYITRASGEYRRLSKTPQQYENFVGQIGEMWQSQPDWSDDRLKKIHTPILIADGDHDESIIRSHLEHIAATIPQAGLLIMPDSSHFAFLQAPKEFNDALVNFLAR</sequence>
<dbReference type="GO" id="GO:0016691">
    <property type="term" value="F:chloride peroxidase activity"/>
    <property type="evidence" value="ECO:0007669"/>
    <property type="project" value="UniProtKB-EC"/>
</dbReference>
<organism evidence="3 4">
    <name type="scientific">Erwinia amylovora NBRC 12687 = CFBP 1232</name>
    <dbReference type="NCBI Taxonomy" id="1219359"/>
    <lineage>
        <taxon>Bacteria</taxon>
        <taxon>Pseudomonadati</taxon>
        <taxon>Pseudomonadota</taxon>
        <taxon>Gammaproteobacteria</taxon>
        <taxon>Enterobacterales</taxon>
        <taxon>Erwiniaceae</taxon>
        <taxon>Erwinia</taxon>
    </lineage>
</organism>
<dbReference type="Gene3D" id="3.40.50.1820">
    <property type="entry name" value="alpha/beta hydrolase"/>
    <property type="match status" value="1"/>
</dbReference>
<dbReference type="EC" id="1.11.1.10" evidence="3"/>
<evidence type="ECO:0000313" key="3">
    <source>
        <dbReference type="EMBL" id="CCO94197.1"/>
    </source>
</evidence>
<evidence type="ECO:0000256" key="1">
    <source>
        <dbReference type="SAM" id="SignalP"/>
    </source>
</evidence>
<dbReference type="RefSeq" id="WP_004158249.1">
    <property type="nucleotide sequence ID" value="NZ_BAYW01000003.1"/>
</dbReference>
<feature type="chain" id="PRO_5032535382" evidence="1">
    <location>
        <begin position="25"/>
        <end position="292"/>
    </location>
</feature>
<keyword evidence="3" id="KW-0575">Peroxidase</keyword>
<comment type="caution">
    <text evidence="3">The sequence shown here is derived from an EMBL/GenBank/DDBJ whole genome shotgun (WGS) entry which is preliminary data.</text>
</comment>
<evidence type="ECO:0000313" key="4">
    <source>
        <dbReference type="Proteomes" id="UP000013111"/>
    </source>
</evidence>
<feature type="signal peptide" evidence="1">
    <location>
        <begin position="1"/>
        <end position="24"/>
    </location>
</feature>
<feature type="domain" description="AB hydrolase-1" evidence="2">
    <location>
        <begin position="73"/>
        <end position="285"/>
    </location>
</feature>
<dbReference type="GO" id="GO:0017171">
    <property type="term" value="F:serine hydrolase activity"/>
    <property type="evidence" value="ECO:0007669"/>
    <property type="project" value="TreeGrafter"/>
</dbReference>
<dbReference type="Pfam" id="PF12697">
    <property type="entry name" value="Abhydrolase_6"/>
    <property type="match status" value="1"/>
</dbReference>
<reference evidence="3 4" key="1">
    <citation type="submission" date="2012-11" db="EMBL/GenBank/DDBJ databases">
        <authorList>
            <person name="Linke B."/>
        </authorList>
    </citation>
    <scope>NUCLEOTIDE SEQUENCE [LARGE SCALE GENOMIC DNA]</scope>
    <source>
        <strain evidence="4">CFBP 1232</strain>
    </source>
</reference>
<gene>
    <name evidence="3" type="ORF">BN437_2278</name>
</gene>
<dbReference type="PANTHER" id="PTHR46331:SF2">
    <property type="entry name" value="VALACYCLOVIR HYDROLASE"/>
    <property type="match status" value="1"/>
</dbReference>
<dbReference type="SUPFAM" id="SSF53474">
    <property type="entry name" value="alpha/beta-Hydrolases"/>
    <property type="match status" value="1"/>
</dbReference>
<protein>
    <submittedName>
        <fullName evidence="3">Oxidoreductase</fullName>
        <ecNumber evidence="3">1.11.1.10</ecNumber>
    </submittedName>
</protein>
<keyword evidence="3" id="KW-0560">Oxidoreductase</keyword>
<accession>A0A831ER81</accession>
<dbReference type="Proteomes" id="UP000013111">
    <property type="component" value="Unassembled WGS sequence"/>
</dbReference>
<dbReference type="GeneID" id="97606414"/>
<dbReference type="InterPro" id="IPR029058">
    <property type="entry name" value="AB_hydrolase_fold"/>
</dbReference>
<dbReference type="InterPro" id="IPR000073">
    <property type="entry name" value="AB_hydrolase_1"/>
</dbReference>